<evidence type="ECO:0000313" key="2">
    <source>
        <dbReference type="Proteomes" id="UP001171111"/>
    </source>
</evidence>
<dbReference type="EMBL" id="JAULJQ010000007">
    <property type="protein sequence ID" value="MDO2409807.1"/>
    <property type="molecule type" value="Genomic_DNA"/>
</dbReference>
<protein>
    <submittedName>
        <fullName evidence="1">Uncharacterized protein</fullName>
    </submittedName>
</protein>
<evidence type="ECO:0000313" key="1">
    <source>
        <dbReference type="EMBL" id="MDO2409807.1"/>
    </source>
</evidence>
<dbReference type="Proteomes" id="UP001171111">
    <property type="component" value="Unassembled WGS sequence"/>
</dbReference>
<name>A0ABT8T7W2_9BACT</name>
<gene>
    <name evidence="1" type="ORF">Q2362_06810</name>
</gene>
<reference evidence="1 2" key="1">
    <citation type="submission" date="2023-06" db="EMBL/GenBank/DDBJ databases">
        <title>Campylobacter magnum sp. nov., isolated from cecal contents of domestic pigs (Sus scrofa domesticus).</title>
        <authorList>
            <person name="Papic B."/>
            <person name="Gruntar I."/>
        </authorList>
    </citation>
    <scope>NUCLEOTIDE SEQUENCE [LARGE SCALE GENOMIC DNA]</scope>
    <source>
        <strain evidence="2">34484-21</strain>
    </source>
</reference>
<organism evidence="1 2">
    <name type="scientific">Campylobacter magnus</name>
    <dbReference type="NCBI Taxonomy" id="3026462"/>
    <lineage>
        <taxon>Bacteria</taxon>
        <taxon>Pseudomonadati</taxon>
        <taxon>Campylobacterota</taxon>
        <taxon>Epsilonproteobacteria</taxon>
        <taxon>Campylobacterales</taxon>
        <taxon>Campylobacteraceae</taxon>
        <taxon>Campylobacter</taxon>
    </lineage>
</organism>
<proteinExistence type="predicted"/>
<sequence>MRLLPLFSKPRNDKFWGILEFLNSRCALGFAAAVKNKAPRLRGDFLQFWRRTSRGAP</sequence>
<comment type="caution">
    <text evidence="1">The sequence shown here is derived from an EMBL/GenBank/DDBJ whole genome shotgun (WGS) entry which is preliminary data.</text>
</comment>
<keyword evidence="2" id="KW-1185">Reference proteome</keyword>
<accession>A0ABT8T7W2</accession>
<dbReference type="RefSeq" id="WP_302244586.1">
    <property type="nucleotide sequence ID" value="NZ_JAULJQ010000007.1"/>
</dbReference>